<keyword evidence="1" id="KW-1133">Transmembrane helix</keyword>
<keyword evidence="1" id="KW-0812">Transmembrane</keyword>
<dbReference type="InterPro" id="IPR027981">
    <property type="entry name" value="DUF4446"/>
</dbReference>
<feature type="transmembrane region" description="Helical" evidence="1">
    <location>
        <begin position="6"/>
        <end position="27"/>
    </location>
</feature>
<gene>
    <name evidence="2" type="ORF">A3D08_03750</name>
</gene>
<evidence type="ECO:0008006" key="4">
    <source>
        <dbReference type="Google" id="ProtNLM"/>
    </source>
</evidence>
<keyword evidence="1" id="KW-0472">Membrane</keyword>
<accession>A0A1F7HGX9</accession>
<dbReference type="EMBL" id="MFZT01000029">
    <property type="protein sequence ID" value="OGK30345.1"/>
    <property type="molecule type" value="Genomic_DNA"/>
</dbReference>
<proteinExistence type="predicted"/>
<comment type="caution">
    <text evidence="2">The sequence shown here is derived from an EMBL/GenBank/DDBJ whole genome shotgun (WGS) entry which is preliminary data.</text>
</comment>
<evidence type="ECO:0000313" key="2">
    <source>
        <dbReference type="EMBL" id="OGK30345.1"/>
    </source>
</evidence>
<sequence length="150" mass="17020">MLTIYILFGVVIAWMAVLTFLTLKMVTHYKRLTTRTKEGSIDHVLDTLLGHSDRHSKNIEALQQAVSGLDQARHSYFQKFGFVKFNPFGDKIAGEQSFVTAMLDNKGNGFVKTFLYTRDGVRVYVKPIKEGKAAEFELSQEEQEAVRRAA</sequence>
<dbReference type="AlphaFoldDB" id="A0A1F7HGX9"/>
<evidence type="ECO:0000313" key="3">
    <source>
        <dbReference type="Proteomes" id="UP000178098"/>
    </source>
</evidence>
<reference evidence="2 3" key="1">
    <citation type="journal article" date="2016" name="Nat. Commun.">
        <title>Thousands of microbial genomes shed light on interconnected biogeochemical processes in an aquifer system.</title>
        <authorList>
            <person name="Anantharaman K."/>
            <person name="Brown C.T."/>
            <person name="Hug L.A."/>
            <person name="Sharon I."/>
            <person name="Castelle C.J."/>
            <person name="Probst A.J."/>
            <person name="Thomas B.C."/>
            <person name="Singh A."/>
            <person name="Wilkins M.J."/>
            <person name="Karaoz U."/>
            <person name="Brodie E.L."/>
            <person name="Williams K.H."/>
            <person name="Hubbard S.S."/>
            <person name="Banfield J.F."/>
        </authorList>
    </citation>
    <scope>NUCLEOTIDE SEQUENCE [LARGE SCALE GENOMIC DNA]</scope>
</reference>
<organism evidence="2 3">
    <name type="scientific">Candidatus Roizmanbacteria bacterium RIFCSPHIGHO2_02_FULL_43_11</name>
    <dbReference type="NCBI Taxonomy" id="1802043"/>
    <lineage>
        <taxon>Bacteria</taxon>
        <taxon>Candidatus Roizmaniibacteriota</taxon>
    </lineage>
</organism>
<dbReference type="Proteomes" id="UP000178098">
    <property type="component" value="Unassembled WGS sequence"/>
</dbReference>
<name>A0A1F7HGX9_9BACT</name>
<evidence type="ECO:0000256" key="1">
    <source>
        <dbReference type="SAM" id="Phobius"/>
    </source>
</evidence>
<dbReference type="Pfam" id="PF14584">
    <property type="entry name" value="DUF4446"/>
    <property type="match status" value="1"/>
</dbReference>
<protein>
    <recommendedName>
        <fullName evidence="4">DUF4446 domain-containing protein</fullName>
    </recommendedName>
</protein>